<proteinExistence type="predicted"/>
<gene>
    <name evidence="7" type="primary">mtnN</name>
    <name evidence="7" type="ORF">CXP39_01795</name>
</gene>
<dbReference type="CDD" id="cd09008">
    <property type="entry name" value="MTAN"/>
    <property type="match status" value="1"/>
</dbReference>
<dbReference type="GO" id="GO:0009164">
    <property type="term" value="P:nucleoside catabolic process"/>
    <property type="evidence" value="ECO:0007669"/>
    <property type="project" value="InterPro"/>
</dbReference>
<dbReference type="EC" id="3.2.2.9" evidence="2"/>
<dbReference type="InterPro" id="IPR010049">
    <property type="entry name" value="MTA_SAH_Nsdase"/>
</dbReference>
<dbReference type="KEGG" id="msyr:CXP39_01795"/>
<dbReference type="Gene3D" id="3.40.50.1580">
    <property type="entry name" value="Nucleoside phosphorylase domain"/>
    <property type="match status" value="1"/>
</dbReference>
<evidence type="ECO:0000256" key="3">
    <source>
        <dbReference type="ARBA" id="ARBA00022605"/>
    </source>
</evidence>
<organism evidence="7 8">
    <name type="scientific">Mesoplasma syrphidae</name>
    <dbReference type="NCBI Taxonomy" id="225999"/>
    <lineage>
        <taxon>Bacteria</taxon>
        <taxon>Bacillati</taxon>
        <taxon>Mycoplasmatota</taxon>
        <taxon>Mollicutes</taxon>
        <taxon>Entomoplasmatales</taxon>
        <taxon>Entomoplasmataceae</taxon>
        <taxon>Mesoplasma</taxon>
    </lineage>
</organism>
<comment type="pathway">
    <text evidence="1">Amino-acid biosynthesis; L-methionine biosynthesis via salvage pathway; S-methyl-5-thio-alpha-D-ribose 1-phosphate from S-methyl-5'-thioadenosine (hydrolase route): step 1/2.</text>
</comment>
<reference evidence="7 8" key="1">
    <citation type="submission" date="2017-12" db="EMBL/GenBank/DDBJ databases">
        <title>Mesoplasma syrphidae YJS, Complete Genome.</title>
        <authorList>
            <person name="Knight T.F."/>
            <person name="Citino T."/>
            <person name="Rubinstein R."/>
            <person name="Neuschaefer Z."/>
        </authorList>
    </citation>
    <scope>NUCLEOTIDE SEQUENCE [LARGE SCALE GENOMIC DNA]</scope>
    <source>
        <strain evidence="7 8">YJS</strain>
    </source>
</reference>
<keyword evidence="3" id="KW-0028">Amino-acid biosynthesis</keyword>
<keyword evidence="4" id="KW-0378">Hydrolase</keyword>
<name>A0A2K9BNA7_9MOLU</name>
<keyword evidence="8" id="KW-1185">Reference proteome</keyword>
<dbReference type="AlphaFoldDB" id="A0A2K9BNA7"/>
<dbReference type="UniPathway" id="UPA00904">
    <property type="reaction ID" value="UER00871"/>
</dbReference>
<dbReference type="NCBIfam" id="TIGR01704">
    <property type="entry name" value="MTA_SAH-Nsdase"/>
    <property type="match status" value="1"/>
</dbReference>
<protein>
    <recommendedName>
        <fullName evidence="2">adenosylhomocysteine nucleosidase</fullName>
        <ecNumber evidence="2">3.2.2.9</ecNumber>
    </recommendedName>
</protein>
<dbReference type="InterPro" id="IPR000845">
    <property type="entry name" value="Nucleoside_phosphorylase_d"/>
</dbReference>
<dbReference type="EMBL" id="CP025257">
    <property type="protein sequence ID" value="AUF83523.1"/>
    <property type="molecule type" value="Genomic_DNA"/>
</dbReference>
<dbReference type="Pfam" id="PF01048">
    <property type="entry name" value="PNP_UDP_1"/>
    <property type="match status" value="1"/>
</dbReference>
<dbReference type="GO" id="GO:0008930">
    <property type="term" value="F:methylthioadenosine nucleosidase activity"/>
    <property type="evidence" value="ECO:0007669"/>
    <property type="project" value="InterPro"/>
</dbReference>
<dbReference type="PANTHER" id="PTHR46832:SF1">
    <property type="entry name" value="5'-METHYLTHIOADENOSINE_S-ADENOSYLHOMOCYSTEINE NUCLEOSIDASE"/>
    <property type="match status" value="1"/>
</dbReference>
<dbReference type="InterPro" id="IPR035994">
    <property type="entry name" value="Nucleoside_phosphorylase_sf"/>
</dbReference>
<dbReference type="GO" id="GO:0008782">
    <property type="term" value="F:adenosylhomocysteine nucleosidase activity"/>
    <property type="evidence" value="ECO:0007669"/>
    <property type="project" value="UniProtKB-EC"/>
</dbReference>
<sequence length="232" mass="25493">MRKIRMILLIGAMKEELHQLVTDIKATAVKDSIVSEFLTPDSKVLVAYTGIGLVNAATTLSYLLTKYKGQISQIVNVGTAGCLDRHQLKRGDLVIVDNAYLSTADSTGFGYVHGQLPGMPPHYTTDSEIRARLMACVQANNYMIANTASSDIFFESQTKINEYTSKLPAKIAIAEMECAALMQTAHIFNIPIGALKIVSDVIGNDESNEEQFDQFLPKAALELSQIIQMYLK</sequence>
<evidence type="ECO:0000259" key="6">
    <source>
        <dbReference type="Pfam" id="PF01048"/>
    </source>
</evidence>
<evidence type="ECO:0000256" key="1">
    <source>
        <dbReference type="ARBA" id="ARBA00004945"/>
    </source>
</evidence>
<accession>A0A2K9BNA7</accession>
<dbReference type="GO" id="GO:0019284">
    <property type="term" value="P:L-methionine salvage from S-adenosylmethionine"/>
    <property type="evidence" value="ECO:0007669"/>
    <property type="project" value="TreeGrafter"/>
</dbReference>
<dbReference type="SUPFAM" id="SSF53167">
    <property type="entry name" value="Purine and uridine phosphorylases"/>
    <property type="match status" value="1"/>
</dbReference>
<evidence type="ECO:0000313" key="8">
    <source>
        <dbReference type="Proteomes" id="UP000233419"/>
    </source>
</evidence>
<dbReference type="GO" id="GO:0005829">
    <property type="term" value="C:cytosol"/>
    <property type="evidence" value="ECO:0007669"/>
    <property type="project" value="TreeGrafter"/>
</dbReference>
<dbReference type="PANTHER" id="PTHR46832">
    <property type="entry name" value="5'-METHYLTHIOADENOSINE/S-ADENOSYLHOMOCYSTEINE NUCLEOSIDASE"/>
    <property type="match status" value="1"/>
</dbReference>
<keyword evidence="5" id="KW-0486">Methionine biosynthesis</keyword>
<evidence type="ECO:0000256" key="4">
    <source>
        <dbReference type="ARBA" id="ARBA00022801"/>
    </source>
</evidence>
<evidence type="ECO:0000256" key="5">
    <source>
        <dbReference type="ARBA" id="ARBA00023167"/>
    </source>
</evidence>
<feature type="domain" description="Nucleoside phosphorylase" evidence="6">
    <location>
        <begin position="7"/>
        <end position="231"/>
    </location>
</feature>
<evidence type="ECO:0000313" key="7">
    <source>
        <dbReference type="EMBL" id="AUF83523.1"/>
    </source>
</evidence>
<dbReference type="Proteomes" id="UP000233419">
    <property type="component" value="Chromosome"/>
</dbReference>
<dbReference type="GO" id="GO:0019509">
    <property type="term" value="P:L-methionine salvage from methylthioadenosine"/>
    <property type="evidence" value="ECO:0007669"/>
    <property type="project" value="UniProtKB-UniPathway"/>
</dbReference>
<evidence type="ECO:0000256" key="2">
    <source>
        <dbReference type="ARBA" id="ARBA00011974"/>
    </source>
</evidence>